<feature type="compositionally biased region" description="Polar residues" evidence="1">
    <location>
        <begin position="71"/>
        <end position="82"/>
    </location>
</feature>
<proteinExistence type="predicted"/>
<evidence type="ECO:0000313" key="3">
    <source>
        <dbReference type="Proteomes" id="UP000827986"/>
    </source>
</evidence>
<sequence length="106" mass="11900">MGLRALSHLCSQQTERMCAAPEHCHGRWGAWEADHKVQQPRGCSSMCQGSRSALNNPITQGVQRWLKATLTTPCSPAPSTGTEELRLKPTTQPYRVRQRETRMHTS</sequence>
<dbReference type="AlphaFoldDB" id="A0A9D3X886"/>
<evidence type="ECO:0000256" key="1">
    <source>
        <dbReference type="SAM" id="MobiDB-lite"/>
    </source>
</evidence>
<accession>A0A9D3X886</accession>
<feature type="compositionally biased region" description="Basic and acidic residues" evidence="1">
    <location>
        <begin position="97"/>
        <end position="106"/>
    </location>
</feature>
<evidence type="ECO:0000313" key="2">
    <source>
        <dbReference type="EMBL" id="KAH1174692.1"/>
    </source>
</evidence>
<dbReference type="EMBL" id="JAHDVG010000479">
    <property type="protein sequence ID" value="KAH1174692.1"/>
    <property type="molecule type" value="Genomic_DNA"/>
</dbReference>
<feature type="region of interest" description="Disordered" evidence="1">
    <location>
        <begin position="71"/>
        <end position="106"/>
    </location>
</feature>
<comment type="caution">
    <text evidence="2">The sequence shown here is derived from an EMBL/GenBank/DDBJ whole genome shotgun (WGS) entry which is preliminary data.</text>
</comment>
<protein>
    <submittedName>
        <fullName evidence="2">Uncharacterized protein</fullName>
    </submittedName>
</protein>
<reference evidence="2" key="1">
    <citation type="submission" date="2021-09" db="EMBL/GenBank/DDBJ databases">
        <title>The genome of Mauremys mutica provides insights into the evolution of semi-aquatic lifestyle.</title>
        <authorList>
            <person name="Gong S."/>
            <person name="Gao Y."/>
        </authorList>
    </citation>
    <scope>NUCLEOTIDE SEQUENCE</scope>
    <source>
        <strain evidence="2">MM-2020</strain>
        <tissue evidence="2">Muscle</tissue>
    </source>
</reference>
<keyword evidence="3" id="KW-1185">Reference proteome</keyword>
<organism evidence="2 3">
    <name type="scientific">Mauremys mutica</name>
    <name type="common">yellowpond turtle</name>
    <dbReference type="NCBI Taxonomy" id="74926"/>
    <lineage>
        <taxon>Eukaryota</taxon>
        <taxon>Metazoa</taxon>
        <taxon>Chordata</taxon>
        <taxon>Craniata</taxon>
        <taxon>Vertebrata</taxon>
        <taxon>Euteleostomi</taxon>
        <taxon>Archelosauria</taxon>
        <taxon>Testudinata</taxon>
        <taxon>Testudines</taxon>
        <taxon>Cryptodira</taxon>
        <taxon>Durocryptodira</taxon>
        <taxon>Testudinoidea</taxon>
        <taxon>Geoemydidae</taxon>
        <taxon>Geoemydinae</taxon>
        <taxon>Mauremys</taxon>
    </lineage>
</organism>
<gene>
    <name evidence="2" type="ORF">KIL84_008683</name>
</gene>
<dbReference type="Proteomes" id="UP000827986">
    <property type="component" value="Unassembled WGS sequence"/>
</dbReference>
<name>A0A9D3X886_9SAUR</name>